<keyword evidence="2" id="KW-0413">Isomerase</keyword>
<sequence length="330" mass="35940">ADEGAEVDGAHETRLRHRALLGRHLRACGPGGRGGRVYRQGRGRALRPLRPGRGGRRRDAGERRGGGPVGRRGHAPPEHRAAPGRARRAGQRPPRPRRQEARGAGLPDARARQAGANLRVHAGHSRQGDDRRGRGEATGVPDPEGQARRLGRRRDAAGGAWGIGRGALGGRERGVLDRRGGGACARAAGDGRNDRAARPRLRRPRGAAGGHRGRPSGTGDRRRGGRGCPRRAEARRLRLRGQRQARQVRWYQGGAGDGPRRPRPRDEAHARLHGRDLARHRGGGPHLGPLRLLGPRRRDAPRGRPFLRPRLRRRSHTPPRRPRSRGGAAV</sequence>
<dbReference type="EC" id="5.1.1.n1" evidence="2"/>
<feature type="non-terminal residue" evidence="2">
    <location>
        <position position="330"/>
    </location>
</feature>
<dbReference type="EMBL" id="CADCVM010000545">
    <property type="protein sequence ID" value="CAA9538536.1"/>
    <property type="molecule type" value="Genomic_DNA"/>
</dbReference>
<feature type="compositionally biased region" description="Basic and acidic residues" evidence="1">
    <location>
        <begin position="126"/>
        <end position="135"/>
    </location>
</feature>
<organism evidence="2">
    <name type="scientific">uncultured Rubrobacteraceae bacterium</name>
    <dbReference type="NCBI Taxonomy" id="349277"/>
    <lineage>
        <taxon>Bacteria</taxon>
        <taxon>Bacillati</taxon>
        <taxon>Actinomycetota</taxon>
        <taxon>Rubrobacteria</taxon>
        <taxon>Rubrobacterales</taxon>
        <taxon>Rubrobacteraceae</taxon>
        <taxon>environmental samples</taxon>
    </lineage>
</organism>
<gene>
    <name evidence="2" type="ORF">AVDCRST_MAG05-5126</name>
</gene>
<evidence type="ECO:0000256" key="1">
    <source>
        <dbReference type="SAM" id="MobiDB-lite"/>
    </source>
</evidence>
<feature type="region of interest" description="Disordered" evidence="1">
    <location>
        <begin position="26"/>
        <end position="330"/>
    </location>
</feature>
<proteinExistence type="predicted"/>
<protein>
    <submittedName>
        <fullName evidence="2">L-alanine-DL-glutamate epimerase (EC)</fullName>
        <ecNumber evidence="2">5.1.1.n1</ecNumber>
    </submittedName>
</protein>
<dbReference type="GO" id="GO:0016853">
    <property type="term" value="F:isomerase activity"/>
    <property type="evidence" value="ECO:0007669"/>
    <property type="project" value="UniProtKB-KW"/>
</dbReference>
<feature type="compositionally biased region" description="Basic residues" evidence="1">
    <location>
        <begin position="305"/>
        <end position="324"/>
    </location>
</feature>
<feature type="compositionally biased region" description="Basic and acidic residues" evidence="1">
    <location>
        <begin position="170"/>
        <end position="180"/>
    </location>
</feature>
<dbReference type="AlphaFoldDB" id="A0A6J4U1U9"/>
<name>A0A6J4U1U9_9ACTN</name>
<feature type="compositionally biased region" description="Gly residues" evidence="1">
    <location>
        <begin position="159"/>
        <end position="169"/>
    </location>
</feature>
<reference evidence="2" key="1">
    <citation type="submission" date="2020-02" db="EMBL/GenBank/DDBJ databases">
        <authorList>
            <person name="Meier V. D."/>
        </authorList>
    </citation>
    <scope>NUCLEOTIDE SEQUENCE</scope>
    <source>
        <strain evidence="2">AVDCRST_MAG05</strain>
    </source>
</reference>
<evidence type="ECO:0000313" key="2">
    <source>
        <dbReference type="EMBL" id="CAA9538536.1"/>
    </source>
</evidence>
<feature type="compositionally biased region" description="Basic residues" evidence="1">
    <location>
        <begin position="85"/>
        <end position="96"/>
    </location>
</feature>
<accession>A0A6J4U1U9</accession>
<feature type="compositionally biased region" description="Basic and acidic residues" evidence="1">
    <location>
        <begin position="258"/>
        <end position="279"/>
    </location>
</feature>
<feature type="non-terminal residue" evidence="2">
    <location>
        <position position="1"/>
    </location>
</feature>